<reference evidence="1" key="1">
    <citation type="submission" date="2020-06" db="EMBL/GenBank/DDBJ databases">
        <title>WGS assembly of Ceratodon purpureus strain R40.</title>
        <authorList>
            <person name="Carey S.B."/>
            <person name="Jenkins J."/>
            <person name="Shu S."/>
            <person name="Lovell J.T."/>
            <person name="Sreedasyam A."/>
            <person name="Maumus F."/>
            <person name="Tiley G.P."/>
            <person name="Fernandez-Pozo N."/>
            <person name="Barry K."/>
            <person name="Chen C."/>
            <person name="Wang M."/>
            <person name="Lipzen A."/>
            <person name="Daum C."/>
            <person name="Saski C.A."/>
            <person name="Payton A.C."/>
            <person name="Mcbreen J.C."/>
            <person name="Conrad R.E."/>
            <person name="Kollar L.M."/>
            <person name="Olsson S."/>
            <person name="Huttunen S."/>
            <person name="Landis J.B."/>
            <person name="Wickett N.J."/>
            <person name="Johnson M.G."/>
            <person name="Rensing S.A."/>
            <person name="Grimwood J."/>
            <person name="Schmutz J."/>
            <person name="Mcdaniel S.F."/>
        </authorList>
    </citation>
    <scope>NUCLEOTIDE SEQUENCE</scope>
    <source>
        <strain evidence="1">R40</strain>
    </source>
</reference>
<name>A0A8T0GX78_CERPU</name>
<evidence type="ECO:0000313" key="2">
    <source>
        <dbReference type="Proteomes" id="UP000822688"/>
    </source>
</evidence>
<organism evidence="1 2">
    <name type="scientific">Ceratodon purpureus</name>
    <name type="common">Fire moss</name>
    <name type="synonym">Dicranum purpureum</name>
    <dbReference type="NCBI Taxonomy" id="3225"/>
    <lineage>
        <taxon>Eukaryota</taxon>
        <taxon>Viridiplantae</taxon>
        <taxon>Streptophyta</taxon>
        <taxon>Embryophyta</taxon>
        <taxon>Bryophyta</taxon>
        <taxon>Bryophytina</taxon>
        <taxon>Bryopsida</taxon>
        <taxon>Dicranidae</taxon>
        <taxon>Pseudoditrichales</taxon>
        <taxon>Ditrichaceae</taxon>
        <taxon>Ceratodon</taxon>
    </lineage>
</organism>
<feature type="non-terminal residue" evidence="1">
    <location>
        <position position="1"/>
    </location>
</feature>
<sequence length="112" mass="12775">LTSKTPRQSQLRWSTAQQPARRSQLLHKGHFCSIRLYLSDSLIVAPDRTLPLTASSKPSSRECHVQRQASPITEQALRTISLISQDLQLRPETEHIHTLTEFLVSVTAKYER</sequence>
<evidence type="ECO:0000313" key="1">
    <source>
        <dbReference type="EMBL" id="KAG0563640.1"/>
    </source>
</evidence>
<keyword evidence="2" id="KW-1185">Reference proteome</keyword>
<dbReference type="Proteomes" id="UP000822688">
    <property type="component" value="Chromosome 8"/>
</dbReference>
<gene>
    <name evidence="1" type="ORF">KC19_8G047800</name>
</gene>
<protein>
    <submittedName>
        <fullName evidence="1">Uncharacterized protein</fullName>
    </submittedName>
</protein>
<proteinExistence type="predicted"/>
<dbReference type="EMBL" id="CM026429">
    <property type="protein sequence ID" value="KAG0563640.1"/>
    <property type="molecule type" value="Genomic_DNA"/>
</dbReference>
<dbReference type="AlphaFoldDB" id="A0A8T0GX78"/>
<comment type="caution">
    <text evidence="1">The sequence shown here is derived from an EMBL/GenBank/DDBJ whole genome shotgun (WGS) entry which is preliminary data.</text>
</comment>
<accession>A0A8T0GX78</accession>